<dbReference type="InterPro" id="IPR058245">
    <property type="entry name" value="NreC/VraR/RcsB-like_REC"/>
</dbReference>
<keyword evidence="7" id="KW-1185">Reference proteome</keyword>
<evidence type="ECO:0000256" key="3">
    <source>
        <dbReference type="PROSITE-ProRule" id="PRU00169"/>
    </source>
</evidence>
<evidence type="ECO:0000313" key="7">
    <source>
        <dbReference type="Proteomes" id="UP001620408"/>
    </source>
</evidence>
<dbReference type="InterPro" id="IPR001789">
    <property type="entry name" value="Sig_transdc_resp-reg_receiver"/>
</dbReference>
<reference evidence="6 7" key="1">
    <citation type="submission" date="2020-10" db="EMBL/GenBank/DDBJ databases">
        <title>Phylogeny of dyella-like bacteria.</title>
        <authorList>
            <person name="Fu J."/>
        </authorList>
    </citation>
    <scope>NUCLEOTIDE SEQUENCE [LARGE SCALE GENOMIC DNA]</scope>
    <source>
        <strain evidence="6 7">BB4</strain>
    </source>
</reference>
<sequence length="215" mass="23695">MQIRVIVADDHPVVLAGVQAVLERSPDTDIKVVGEARNGEELIELLKRCPCDVIITDFTMPGGRYGDGLQLISKLALLYPNIPVIVQTMVNNVGLLRDAVKGGALGLADKRSPMTELVQAVRSVAAKKSFISASLRERFEESELARPTESGAELSPKELEVFRLYVGGLTVTKIAEKLNRSVKTVSTQKRQAMQKLGLEHDREMVIYAREHGFLE</sequence>
<dbReference type="SUPFAM" id="SSF52172">
    <property type="entry name" value="CheY-like"/>
    <property type="match status" value="1"/>
</dbReference>
<dbReference type="PROSITE" id="PS50043">
    <property type="entry name" value="HTH_LUXR_2"/>
    <property type="match status" value="1"/>
</dbReference>
<dbReference type="InterPro" id="IPR036388">
    <property type="entry name" value="WH-like_DNA-bd_sf"/>
</dbReference>
<dbReference type="Gene3D" id="3.40.50.2300">
    <property type="match status" value="1"/>
</dbReference>
<protein>
    <submittedName>
        <fullName evidence="6">Response regulator transcription factor</fullName>
    </submittedName>
</protein>
<dbReference type="Pfam" id="PF00196">
    <property type="entry name" value="GerE"/>
    <property type="match status" value="1"/>
</dbReference>
<dbReference type="InterPro" id="IPR016032">
    <property type="entry name" value="Sig_transdc_resp-reg_C-effctor"/>
</dbReference>
<evidence type="ECO:0000256" key="2">
    <source>
        <dbReference type="ARBA" id="ARBA00023125"/>
    </source>
</evidence>
<feature type="modified residue" description="4-aspartylphosphate" evidence="3">
    <location>
        <position position="57"/>
    </location>
</feature>
<name>A0ABW8K8P2_9GAMM</name>
<dbReference type="InterPro" id="IPR000792">
    <property type="entry name" value="Tscrpt_reg_LuxR_C"/>
</dbReference>
<dbReference type="CDD" id="cd06170">
    <property type="entry name" value="LuxR_C_like"/>
    <property type="match status" value="1"/>
</dbReference>
<proteinExistence type="predicted"/>
<dbReference type="Proteomes" id="UP001620408">
    <property type="component" value="Unassembled WGS sequence"/>
</dbReference>
<dbReference type="SMART" id="SM00448">
    <property type="entry name" value="REC"/>
    <property type="match status" value="1"/>
</dbReference>
<dbReference type="PRINTS" id="PR00038">
    <property type="entry name" value="HTHLUXR"/>
</dbReference>
<dbReference type="Gene3D" id="1.10.10.10">
    <property type="entry name" value="Winged helix-like DNA-binding domain superfamily/Winged helix DNA-binding domain"/>
    <property type="match status" value="1"/>
</dbReference>
<dbReference type="SUPFAM" id="SSF46894">
    <property type="entry name" value="C-terminal effector domain of the bipartite response regulators"/>
    <property type="match status" value="1"/>
</dbReference>
<dbReference type="Pfam" id="PF00072">
    <property type="entry name" value="Response_reg"/>
    <property type="match status" value="1"/>
</dbReference>
<dbReference type="InterPro" id="IPR039420">
    <property type="entry name" value="WalR-like"/>
</dbReference>
<dbReference type="EMBL" id="JADIKD010000011">
    <property type="protein sequence ID" value="MFK2918546.1"/>
    <property type="molecule type" value="Genomic_DNA"/>
</dbReference>
<keyword evidence="2" id="KW-0238">DNA-binding</keyword>
<dbReference type="InterPro" id="IPR011006">
    <property type="entry name" value="CheY-like_superfamily"/>
</dbReference>
<evidence type="ECO:0000259" key="5">
    <source>
        <dbReference type="PROSITE" id="PS50110"/>
    </source>
</evidence>
<dbReference type="PROSITE" id="PS50110">
    <property type="entry name" value="RESPONSE_REGULATORY"/>
    <property type="match status" value="1"/>
</dbReference>
<evidence type="ECO:0000313" key="6">
    <source>
        <dbReference type="EMBL" id="MFK2918546.1"/>
    </source>
</evidence>
<evidence type="ECO:0000256" key="1">
    <source>
        <dbReference type="ARBA" id="ARBA00022553"/>
    </source>
</evidence>
<feature type="domain" description="HTH luxR-type" evidence="4">
    <location>
        <begin position="147"/>
        <end position="212"/>
    </location>
</feature>
<feature type="domain" description="Response regulatory" evidence="5">
    <location>
        <begin position="4"/>
        <end position="125"/>
    </location>
</feature>
<dbReference type="PANTHER" id="PTHR43214">
    <property type="entry name" value="TWO-COMPONENT RESPONSE REGULATOR"/>
    <property type="match status" value="1"/>
</dbReference>
<dbReference type="CDD" id="cd17535">
    <property type="entry name" value="REC_NarL-like"/>
    <property type="match status" value="1"/>
</dbReference>
<dbReference type="SMART" id="SM00421">
    <property type="entry name" value="HTH_LUXR"/>
    <property type="match status" value="1"/>
</dbReference>
<organism evidence="6 7">
    <name type="scientific">Dyella koreensis</name>
    <dbReference type="NCBI Taxonomy" id="311235"/>
    <lineage>
        <taxon>Bacteria</taxon>
        <taxon>Pseudomonadati</taxon>
        <taxon>Pseudomonadota</taxon>
        <taxon>Gammaproteobacteria</taxon>
        <taxon>Lysobacterales</taxon>
        <taxon>Rhodanobacteraceae</taxon>
        <taxon>Dyella</taxon>
    </lineage>
</organism>
<gene>
    <name evidence="6" type="ORF">ISS97_14830</name>
</gene>
<comment type="caution">
    <text evidence="6">The sequence shown here is derived from an EMBL/GenBank/DDBJ whole genome shotgun (WGS) entry which is preliminary data.</text>
</comment>
<evidence type="ECO:0000259" key="4">
    <source>
        <dbReference type="PROSITE" id="PS50043"/>
    </source>
</evidence>
<accession>A0ABW8K8P2</accession>
<keyword evidence="1 3" id="KW-0597">Phosphoprotein</keyword>
<dbReference type="PANTHER" id="PTHR43214:SF17">
    <property type="entry name" value="TRANSCRIPTIONAL REGULATORY PROTEIN RCSB"/>
    <property type="match status" value="1"/>
</dbReference>
<dbReference type="RefSeq" id="WP_379985643.1">
    <property type="nucleotide sequence ID" value="NZ_JADIKD010000011.1"/>
</dbReference>